<protein>
    <submittedName>
        <fullName evidence="1">Uncharacterized protein</fullName>
    </submittedName>
</protein>
<gene>
    <name evidence="1" type="ORF">E2C01_100557</name>
</gene>
<reference evidence="1 2" key="1">
    <citation type="submission" date="2019-05" db="EMBL/GenBank/DDBJ databases">
        <title>Another draft genome of Portunus trituberculatus and its Hox gene families provides insights of decapod evolution.</title>
        <authorList>
            <person name="Jeong J.-H."/>
            <person name="Song I."/>
            <person name="Kim S."/>
            <person name="Choi T."/>
            <person name="Kim D."/>
            <person name="Ryu S."/>
            <person name="Kim W."/>
        </authorList>
    </citation>
    <scope>NUCLEOTIDE SEQUENCE [LARGE SCALE GENOMIC DNA]</scope>
    <source>
        <tissue evidence="1">Muscle</tissue>
    </source>
</reference>
<accession>A0A5B7KDD3</accession>
<organism evidence="1 2">
    <name type="scientific">Portunus trituberculatus</name>
    <name type="common">Swimming crab</name>
    <name type="synonym">Neptunus trituberculatus</name>
    <dbReference type="NCBI Taxonomy" id="210409"/>
    <lineage>
        <taxon>Eukaryota</taxon>
        <taxon>Metazoa</taxon>
        <taxon>Ecdysozoa</taxon>
        <taxon>Arthropoda</taxon>
        <taxon>Crustacea</taxon>
        <taxon>Multicrustacea</taxon>
        <taxon>Malacostraca</taxon>
        <taxon>Eumalacostraca</taxon>
        <taxon>Eucarida</taxon>
        <taxon>Decapoda</taxon>
        <taxon>Pleocyemata</taxon>
        <taxon>Brachyura</taxon>
        <taxon>Eubrachyura</taxon>
        <taxon>Portunoidea</taxon>
        <taxon>Portunidae</taxon>
        <taxon>Portuninae</taxon>
        <taxon>Portunus</taxon>
    </lineage>
</organism>
<proteinExistence type="predicted"/>
<name>A0A5B7KDD3_PORTR</name>
<evidence type="ECO:0000313" key="2">
    <source>
        <dbReference type="Proteomes" id="UP000324222"/>
    </source>
</evidence>
<keyword evidence="2" id="KW-1185">Reference proteome</keyword>
<comment type="caution">
    <text evidence="1">The sequence shown here is derived from an EMBL/GenBank/DDBJ whole genome shotgun (WGS) entry which is preliminary data.</text>
</comment>
<dbReference type="Proteomes" id="UP000324222">
    <property type="component" value="Unassembled WGS sequence"/>
</dbReference>
<evidence type="ECO:0000313" key="1">
    <source>
        <dbReference type="EMBL" id="MPD04846.1"/>
    </source>
</evidence>
<dbReference type="AlphaFoldDB" id="A0A5B7KDD3"/>
<sequence>MSCSSQCQDLQEGVSRCLSADHLLLCPRLCPIHKAPRKTGKRGELLK</sequence>
<dbReference type="EMBL" id="VSRR010143112">
    <property type="protein sequence ID" value="MPD04846.1"/>
    <property type="molecule type" value="Genomic_DNA"/>
</dbReference>